<evidence type="ECO:0000313" key="2">
    <source>
        <dbReference type="Proteomes" id="UP000886501"/>
    </source>
</evidence>
<name>A0ACB6ZV17_THEGA</name>
<feature type="non-terminal residue" evidence="1">
    <location>
        <position position="1"/>
    </location>
</feature>
<feature type="non-terminal residue" evidence="1">
    <location>
        <position position="81"/>
    </location>
</feature>
<evidence type="ECO:0000313" key="1">
    <source>
        <dbReference type="EMBL" id="KAF9653153.1"/>
    </source>
</evidence>
<proteinExistence type="predicted"/>
<dbReference type="Proteomes" id="UP000886501">
    <property type="component" value="Unassembled WGS sequence"/>
</dbReference>
<organism evidence="1 2">
    <name type="scientific">Thelephora ganbajun</name>
    <name type="common">Ganba fungus</name>
    <dbReference type="NCBI Taxonomy" id="370292"/>
    <lineage>
        <taxon>Eukaryota</taxon>
        <taxon>Fungi</taxon>
        <taxon>Dikarya</taxon>
        <taxon>Basidiomycota</taxon>
        <taxon>Agaricomycotina</taxon>
        <taxon>Agaricomycetes</taxon>
        <taxon>Thelephorales</taxon>
        <taxon>Thelephoraceae</taxon>
        <taxon>Thelephora</taxon>
    </lineage>
</organism>
<dbReference type="EMBL" id="MU117965">
    <property type="protein sequence ID" value="KAF9653153.1"/>
    <property type="molecule type" value="Genomic_DNA"/>
</dbReference>
<accession>A0ACB6ZV17</accession>
<comment type="caution">
    <text evidence="1">The sequence shown here is derived from an EMBL/GenBank/DDBJ whole genome shotgun (WGS) entry which is preliminary data.</text>
</comment>
<reference evidence="1" key="2">
    <citation type="journal article" date="2020" name="Nat. Commun.">
        <title>Large-scale genome sequencing of mycorrhizal fungi provides insights into the early evolution of symbiotic traits.</title>
        <authorList>
            <person name="Miyauchi S."/>
            <person name="Kiss E."/>
            <person name="Kuo A."/>
            <person name="Drula E."/>
            <person name="Kohler A."/>
            <person name="Sanchez-Garcia M."/>
            <person name="Morin E."/>
            <person name="Andreopoulos B."/>
            <person name="Barry K.W."/>
            <person name="Bonito G."/>
            <person name="Buee M."/>
            <person name="Carver A."/>
            <person name="Chen C."/>
            <person name="Cichocki N."/>
            <person name="Clum A."/>
            <person name="Culley D."/>
            <person name="Crous P.W."/>
            <person name="Fauchery L."/>
            <person name="Girlanda M."/>
            <person name="Hayes R.D."/>
            <person name="Keri Z."/>
            <person name="LaButti K."/>
            <person name="Lipzen A."/>
            <person name="Lombard V."/>
            <person name="Magnuson J."/>
            <person name="Maillard F."/>
            <person name="Murat C."/>
            <person name="Nolan M."/>
            <person name="Ohm R.A."/>
            <person name="Pangilinan J."/>
            <person name="Pereira M.F."/>
            <person name="Perotto S."/>
            <person name="Peter M."/>
            <person name="Pfister S."/>
            <person name="Riley R."/>
            <person name="Sitrit Y."/>
            <person name="Stielow J.B."/>
            <person name="Szollosi G."/>
            <person name="Zifcakova L."/>
            <person name="Stursova M."/>
            <person name="Spatafora J.W."/>
            <person name="Tedersoo L."/>
            <person name="Vaario L.M."/>
            <person name="Yamada A."/>
            <person name="Yan M."/>
            <person name="Wang P."/>
            <person name="Xu J."/>
            <person name="Bruns T."/>
            <person name="Baldrian P."/>
            <person name="Vilgalys R."/>
            <person name="Dunand C."/>
            <person name="Henrissat B."/>
            <person name="Grigoriev I.V."/>
            <person name="Hibbett D."/>
            <person name="Nagy L.G."/>
            <person name="Martin F.M."/>
        </authorList>
    </citation>
    <scope>NUCLEOTIDE SEQUENCE</scope>
    <source>
        <strain evidence="1">P2</strain>
    </source>
</reference>
<protein>
    <submittedName>
        <fullName evidence="1">Uncharacterized protein</fullName>
    </submittedName>
</protein>
<keyword evidence="2" id="KW-1185">Reference proteome</keyword>
<sequence length="81" mass="8903">GSCGQYNVESDFIVALNAQVWYPGPNCFKQISMTFNGRTTTATIMDECPGCPWGGLDLSRGLFRFFASEDAGVLSGEWHFV</sequence>
<gene>
    <name evidence="1" type="ORF">BDM02DRAFT_3081912</name>
</gene>
<reference evidence="1" key="1">
    <citation type="submission" date="2019-10" db="EMBL/GenBank/DDBJ databases">
        <authorList>
            <consortium name="DOE Joint Genome Institute"/>
            <person name="Kuo A."/>
            <person name="Miyauchi S."/>
            <person name="Kiss E."/>
            <person name="Drula E."/>
            <person name="Kohler A."/>
            <person name="Sanchez-Garcia M."/>
            <person name="Andreopoulos B."/>
            <person name="Barry K.W."/>
            <person name="Bonito G."/>
            <person name="Buee M."/>
            <person name="Carver A."/>
            <person name="Chen C."/>
            <person name="Cichocki N."/>
            <person name="Clum A."/>
            <person name="Culley D."/>
            <person name="Crous P.W."/>
            <person name="Fauchery L."/>
            <person name="Girlanda M."/>
            <person name="Hayes R."/>
            <person name="Keri Z."/>
            <person name="Labutti K."/>
            <person name="Lipzen A."/>
            <person name="Lombard V."/>
            <person name="Magnuson J."/>
            <person name="Maillard F."/>
            <person name="Morin E."/>
            <person name="Murat C."/>
            <person name="Nolan M."/>
            <person name="Ohm R."/>
            <person name="Pangilinan J."/>
            <person name="Pereira M."/>
            <person name="Perotto S."/>
            <person name="Peter M."/>
            <person name="Riley R."/>
            <person name="Sitrit Y."/>
            <person name="Stielow B."/>
            <person name="Szollosi G."/>
            <person name="Zifcakova L."/>
            <person name="Stursova M."/>
            <person name="Spatafora J.W."/>
            <person name="Tedersoo L."/>
            <person name="Vaario L.-M."/>
            <person name="Yamada A."/>
            <person name="Yan M."/>
            <person name="Wang P."/>
            <person name="Xu J."/>
            <person name="Bruns T."/>
            <person name="Baldrian P."/>
            <person name="Vilgalys R."/>
            <person name="Henrissat B."/>
            <person name="Grigoriev I.V."/>
            <person name="Hibbett D."/>
            <person name="Nagy L.G."/>
            <person name="Martin F.M."/>
        </authorList>
    </citation>
    <scope>NUCLEOTIDE SEQUENCE</scope>
    <source>
        <strain evidence="1">P2</strain>
    </source>
</reference>